<dbReference type="Proteomes" id="UP001168990">
    <property type="component" value="Unassembled WGS sequence"/>
</dbReference>
<evidence type="ECO:0000259" key="9">
    <source>
        <dbReference type="Pfam" id="PF00136"/>
    </source>
</evidence>
<evidence type="ECO:0000256" key="6">
    <source>
        <dbReference type="ARBA" id="ARBA00023125"/>
    </source>
</evidence>
<keyword evidence="5" id="KW-0239">DNA-directed DNA polymerase</keyword>
<comment type="similarity">
    <text evidence="1">Belongs to the DNA polymerase type-B family.</text>
</comment>
<feature type="domain" description="DNA-directed DNA polymerase family B multifunctional" evidence="9">
    <location>
        <begin position="50"/>
        <end position="448"/>
    </location>
</feature>
<dbReference type="InterPro" id="IPR023211">
    <property type="entry name" value="DNA_pol_palm_dom_sf"/>
</dbReference>
<name>A0AA39FGR8_9HYME</name>
<evidence type="ECO:0000256" key="2">
    <source>
        <dbReference type="ARBA" id="ARBA00012417"/>
    </source>
</evidence>
<dbReference type="PANTHER" id="PTHR10322">
    <property type="entry name" value="DNA POLYMERASE CATALYTIC SUBUNIT"/>
    <property type="match status" value="1"/>
</dbReference>
<gene>
    <name evidence="10" type="ORF">PV328_012350</name>
</gene>
<dbReference type="PROSITE" id="PS00116">
    <property type="entry name" value="DNA_POLYMERASE_B"/>
    <property type="match status" value="1"/>
</dbReference>
<dbReference type="InterPro" id="IPR043502">
    <property type="entry name" value="DNA/RNA_pol_sf"/>
</dbReference>
<evidence type="ECO:0000256" key="1">
    <source>
        <dbReference type="ARBA" id="ARBA00005755"/>
    </source>
</evidence>
<keyword evidence="11" id="KW-1185">Reference proteome</keyword>
<comment type="catalytic activity">
    <reaction evidence="7">
        <text>DNA(n) + a 2'-deoxyribonucleoside 5'-triphosphate = DNA(n+1) + diphosphate</text>
        <dbReference type="Rhea" id="RHEA:22508"/>
        <dbReference type="Rhea" id="RHEA-COMP:17339"/>
        <dbReference type="Rhea" id="RHEA-COMP:17340"/>
        <dbReference type="ChEBI" id="CHEBI:33019"/>
        <dbReference type="ChEBI" id="CHEBI:61560"/>
        <dbReference type="ChEBI" id="CHEBI:173112"/>
        <dbReference type="EC" id="2.7.7.7"/>
    </reaction>
</comment>
<dbReference type="EC" id="2.7.7.7" evidence="2"/>
<dbReference type="PRINTS" id="PR00106">
    <property type="entry name" value="DNAPOLB"/>
</dbReference>
<evidence type="ECO:0000256" key="3">
    <source>
        <dbReference type="ARBA" id="ARBA00022679"/>
    </source>
</evidence>
<evidence type="ECO:0000256" key="8">
    <source>
        <dbReference type="SAM" id="Coils"/>
    </source>
</evidence>
<reference evidence="10" key="2">
    <citation type="submission" date="2023-03" db="EMBL/GenBank/DDBJ databases">
        <authorList>
            <person name="Inwood S.N."/>
            <person name="Skelly J.G."/>
            <person name="Guhlin J."/>
            <person name="Harrop T.W.R."/>
            <person name="Goldson S.G."/>
            <person name="Dearden P.K."/>
        </authorList>
    </citation>
    <scope>NUCLEOTIDE SEQUENCE</scope>
    <source>
        <strain evidence="10">Irish</strain>
        <tissue evidence="10">Whole body</tissue>
    </source>
</reference>
<dbReference type="Gene3D" id="1.10.132.60">
    <property type="entry name" value="DNA polymerase family B, C-terminal domain"/>
    <property type="match status" value="1"/>
</dbReference>
<dbReference type="Gene3D" id="1.10.287.690">
    <property type="entry name" value="Helix hairpin bin"/>
    <property type="match status" value="1"/>
</dbReference>
<organism evidence="10 11">
    <name type="scientific">Microctonus aethiopoides</name>
    <dbReference type="NCBI Taxonomy" id="144406"/>
    <lineage>
        <taxon>Eukaryota</taxon>
        <taxon>Metazoa</taxon>
        <taxon>Ecdysozoa</taxon>
        <taxon>Arthropoda</taxon>
        <taxon>Hexapoda</taxon>
        <taxon>Insecta</taxon>
        <taxon>Pterygota</taxon>
        <taxon>Neoptera</taxon>
        <taxon>Endopterygota</taxon>
        <taxon>Hymenoptera</taxon>
        <taxon>Apocrita</taxon>
        <taxon>Ichneumonoidea</taxon>
        <taxon>Braconidae</taxon>
        <taxon>Euphorinae</taxon>
        <taxon>Microctonus</taxon>
    </lineage>
</organism>
<protein>
    <recommendedName>
        <fullName evidence="2">DNA-directed DNA polymerase</fullName>
        <ecNumber evidence="2">2.7.7.7</ecNumber>
    </recommendedName>
</protein>
<proteinExistence type="inferred from homology"/>
<keyword evidence="6" id="KW-0238">DNA-binding</keyword>
<feature type="coiled-coil region" evidence="8">
    <location>
        <begin position="130"/>
        <end position="173"/>
    </location>
</feature>
<dbReference type="AlphaFoldDB" id="A0AA39FGR8"/>
<accession>A0AA39FGR8</accession>
<evidence type="ECO:0000256" key="7">
    <source>
        <dbReference type="ARBA" id="ARBA00049244"/>
    </source>
</evidence>
<keyword evidence="8" id="KW-0175">Coiled coil</keyword>
<dbReference type="Gene3D" id="3.90.1600.10">
    <property type="entry name" value="Palm domain of DNA polymerase"/>
    <property type="match status" value="1"/>
</dbReference>
<sequence>MPYTVFNMYRQLNRFIVPTFELLCTTRSDIGYKIMLINSYYSYGRIIKRVYEGAIVVRYPGLYFNLAIFDFEALYPSCIIYQNNSIDTRIVRPYQTKLYPYKIQHFDRPNGEKKSMYTRSDIEGIMPLIMRELKEKRKEIKKELAEMKNLLSITRDKNEIEKLQENINNLDVTQYVYKITANSGYGAGAAGNTLLTCMEFAEKTTACGRHFFVNINEAVKNLGYSIVYGDTDSIFIRGVDKDRVQELNDNIAKSIKKYFNTVHINLEFEAWAKTLALYSSKNYALLYDNDKIKIKGTKSVRGDSIPYLKDLDKRMQNIILHSNQTSLLDALFRVGNIFVDELKTLPLKMFVKKQAVRNCTKYKNQNLPQLIALKQKINLGLSHKPGDKVGYIIRNIDNVNKNINLYHRVLFLSNDSPLLDTNHLLIKNFSLYMPYYLNAIASTLLVSLANKQDKLNLRNRLLNLFKIEFPQYKFSSIPIKNVETESTYPIPSNFRNHIYNVILKIESM</sequence>
<dbReference type="GO" id="GO:0003887">
    <property type="term" value="F:DNA-directed DNA polymerase activity"/>
    <property type="evidence" value="ECO:0007669"/>
    <property type="project" value="UniProtKB-KW"/>
</dbReference>
<dbReference type="SUPFAM" id="SSF56672">
    <property type="entry name" value="DNA/RNA polymerases"/>
    <property type="match status" value="1"/>
</dbReference>
<evidence type="ECO:0000256" key="5">
    <source>
        <dbReference type="ARBA" id="ARBA00022932"/>
    </source>
</evidence>
<dbReference type="InterPro" id="IPR006172">
    <property type="entry name" value="DNA-dir_DNA_pol_B"/>
</dbReference>
<evidence type="ECO:0000313" key="10">
    <source>
        <dbReference type="EMBL" id="KAK0169198.1"/>
    </source>
</evidence>
<keyword evidence="4" id="KW-0548">Nucleotidyltransferase</keyword>
<dbReference type="InterPro" id="IPR042087">
    <property type="entry name" value="DNA_pol_B_thumb"/>
</dbReference>
<dbReference type="GO" id="GO:0000166">
    <property type="term" value="F:nucleotide binding"/>
    <property type="evidence" value="ECO:0007669"/>
    <property type="project" value="InterPro"/>
</dbReference>
<dbReference type="GO" id="GO:0003677">
    <property type="term" value="F:DNA binding"/>
    <property type="evidence" value="ECO:0007669"/>
    <property type="project" value="UniProtKB-KW"/>
</dbReference>
<comment type="caution">
    <text evidence="10">The sequence shown here is derived from an EMBL/GenBank/DDBJ whole genome shotgun (WGS) entry which is preliminary data.</text>
</comment>
<dbReference type="InterPro" id="IPR050240">
    <property type="entry name" value="DNA_pol_type-B"/>
</dbReference>
<dbReference type="GO" id="GO:0006261">
    <property type="term" value="P:DNA-templated DNA replication"/>
    <property type="evidence" value="ECO:0007669"/>
    <property type="project" value="TreeGrafter"/>
</dbReference>
<evidence type="ECO:0000256" key="4">
    <source>
        <dbReference type="ARBA" id="ARBA00022695"/>
    </source>
</evidence>
<dbReference type="EMBL" id="JAQQBS010001005">
    <property type="protein sequence ID" value="KAK0169198.1"/>
    <property type="molecule type" value="Genomic_DNA"/>
</dbReference>
<evidence type="ECO:0000313" key="11">
    <source>
        <dbReference type="Proteomes" id="UP001168990"/>
    </source>
</evidence>
<keyword evidence="3" id="KW-0808">Transferase</keyword>
<reference evidence="10" key="1">
    <citation type="journal article" date="2023" name="bioRxiv">
        <title>Scaffold-level genome assemblies of two parasitoid biocontrol wasps reveal the parthenogenesis mechanism and an associated novel virus.</title>
        <authorList>
            <person name="Inwood S."/>
            <person name="Skelly J."/>
            <person name="Guhlin J."/>
            <person name="Harrop T."/>
            <person name="Goldson S."/>
            <person name="Dearden P."/>
        </authorList>
    </citation>
    <scope>NUCLEOTIDE SEQUENCE</scope>
    <source>
        <strain evidence="10">Irish</strain>
        <tissue evidence="10">Whole body</tissue>
    </source>
</reference>
<dbReference type="InterPro" id="IPR017964">
    <property type="entry name" value="DNA-dir_DNA_pol_B_CS"/>
</dbReference>
<dbReference type="Pfam" id="PF00136">
    <property type="entry name" value="DNA_pol_B"/>
    <property type="match status" value="1"/>
</dbReference>
<dbReference type="PANTHER" id="PTHR10322:SF23">
    <property type="entry name" value="DNA POLYMERASE DELTA CATALYTIC SUBUNIT"/>
    <property type="match status" value="1"/>
</dbReference>
<dbReference type="InterPro" id="IPR006134">
    <property type="entry name" value="DNA-dir_DNA_pol_B_multi_dom"/>
</dbReference>